<reference evidence="1" key="1">
    <citation type="submission" date="2021-02" db="EMBL/GenBank/DDBJ databases">
        <title>Skermanella TT6 skin isolate.</title>
        <authorList>
            <person name="Lee K."/>
            <person name="Ganzorig M."/>
        </authorList>
    </citation>
    <scope>NUCLEOTIDE SEQUENCE</scope>
    <source>
        <strain evidence="1">TT6</strain>
    </source>
</reference>
<organism evidence="1 2">
    <name type="scientific">Skermanella cutis</name>
    <dbReference type="NCBI Taxonomy" id="2775420"/>
    <lineage>
        <taxon>Bacteria</taxon>
        <taxon>Pseudomonadati</taxon>
        <taxon>Pseudomonadota</taxon>
        <taxon>Alphaproteobacteria</taxon>
        <taxon>Rhodospirillales</taxon>
        <taxon>Azospirillaceae</taxon>
        <taxon>Skermanella</taxon>
    </lineage>
</organism>
<dbReference type="EMBL" id="CP067420">
    <property type="protein sequence ID" value="QQP90201.1"/>
    <property type="molecule type" value="Genomic_DNA"/>
</dbReference>
<evidence type="ECO:0000313" key="2">
    <source>
        <dbReference type="Proteomes" id="UP000595197"/>
    </source>
</evidence>
<proteinExistence type="predicted"/>
<evidence type="ECO:0000313" key="1">
    <source>
        <dbReference type="EMBL" id="QQP90201.1"/>
    </source>
</evidence>
<sequence length="78" mass="8909">MGDWTTVQFSEVPDLPTRKAILQWAEQSITGRFLSFNTTDGLGRRKFGLEFQHPDDAATFQRRWLAGQELYGQAECAD</sequence>
<dbReference type="Proteomes" id="UP000595197">
    <property type="component" value="Chromosome"/>
</dbReference>
<keyword evidence="2" id="KW-1185">Reference proteome</keyword>
<gene>
    <name evidence="1" type="ORF">IGS68_02760</name>
</gene>
<dbReference type="RefSeq" id="WP_201077143.1">
    <property type="nucleotide sequence ID" value="NZ_CP067420.1"/>
</dbReference>
<name>A0ABX7B769_9PROT</name>
<accession>A0ABX7B769</accession>
<protein>
    <submittedName>
        <fullName evidence="1">Uncharacterized protein</fullName>
    </submittedName>
</protein>